<dbReference type="AlphaFoldDB" id="A0A4R2P3C5"/>
<dbReference type="InterPro" id="IPR057666">
    <property type="entry name" value="DrpA_SLOG"/>
</dbReference>
<dbReference type="OrthoDB" id="9785707at2"/>
<dbReference type="EMBL" id="SLXK01000012">
    <property type="protein sequence ID" value="TCP29172.1"/>
    <property type="molecule type" value="Genomic_DNA"/>
</dbReference>
<dbReference type="PANTHER" id="PTHR43022">
    <property type="entry name" value="PROTEIN SMF"/>
    <property type="match status" value="1"/>
</dbReference>
<dbReference type="RefSeq" id="WP_132746061.1">
    <property type="nucleotide sequence ID" value="NZ_SLXK01000012.1"/>
</dbReference>
<dbReference type="SUPFAM" id="SSF102405">
    <property type="entry name" value="MCP/YpsA-like"/>
    <property type="match status" value="1"/>
</dbReference>
<proteinExistence type="inferred from homology"/>
<feature type="domain" description="Smf/DprA SLOG" evidence="2">
    <location>
        <begin position="79"/>
        <end position="286"/>
    </location>
</feature>
<dbReference type="NCBIfam" id="TIGR00732">
    <property type="entry name" value="dprA"/>
    <property type="match status" value="1"/>
</dbReference>
<dbReference type="InterPro" id="IPR003488">
    <property type="entry name" value="DprA"/>
</dbReference>
<dbReference type="Proteomes" id="UP000295416">
    <property type="component" value="Unassembled WGS sequence"/>
</dbReference>
<dbReference type="Gene3D" id="3.40.50.450">
    <property type="match status" value="1"/>
</dbReference>
<gene>
    <name evidence="3" type="ORF">EV207_11297</name>
</gene>
<evidence type="ECO:0000313" key="3">
    <source>
        <dbReference type="EMBL" id="TCP29172.1"/>
    </source>
</evidence>
<organism evidence="3 4">
    <name type="scientific">Scopulibacillus darangshiensis</name>
    <dbReference type="NCBI Taxonomy" id="442528"/>
    <lineage>
        <taxon>Bacteria</taxon>
        <taxon>Bacillati</taxon>
        <taxon>Bacillota</taxon>
        <taxon>Bacilli</taxon>
        <taxon>Bacillales</taxon>
        <taxon>Sporolactobacillaceae</taxon>
        <taxon>Scopulibacillus</taxon>
    </lineage>
</organism>
<reference evidence="3 4" key="1">
    <citation type="submission" date="2019-03" db="EMBL/GenBank/DDBJ databases">
        <title>Genomic Encyclopedia of Type Strains, Phase IV (KMG-IV): sequencing the most valuable type-strain genomes for metagenomic binning, comparative biology and taxonomic classification.</title>
        <authorList>
            <person name="Goeker M."/>
        </authorList>
    </citation>
    <scope>NUCLEOTIDE SEQUENCE [LARGE SCALE GENOMIC DNA]</scope>
    <source>
        <strain evidence="3 4">DSM 19377</strain>
    </source>
</reference>
<evidence type="ECO:0000259" key="2">
    <source>
        <dbReference type="Pfam" id="PF02481"/>
    </source>
</evidence>
<comment type="similarity">
    <text evidence="1">Belongs to the DprA/Smf family.</text>
</comment>
<dbReference type="Pfam" id="PF02481">
    <property type="entry name" value="DNA_processg_A"/>
    <property type="match status" value="1"/>
</dbReference>
<comment type="caution">
    <text evidence="3">The sequence shown here is derived from an EMBL/GenBank/DDBJ whole genome shotgun (WGS) entry which is preliminary data.</text>
</comment>
<dbReference type="PANTHER" id="PTHR43022:SF1">
    <property type="entry name" value="PROTEIN SMF"/>
    <property type="match status" value="1"/>
</dbReference>
<dbReference type="GO" id="GO:0009294">
    <property type="term" value="P:DNA-mediated transformation"/>
    <property type="evidence" value="ECO:0007669"/>
    <property type="project" value="InterPro"/>
</dbReference>
<protein>
    <submittedName>
        <fullName evidence="3">DNA processing protein</fullName>
    </submittedName>
</protein>
<evidence type="ECO:0000313" key="4">
    <source>
        <dbReference type="Proteomes" id="UP000295416"/>
    </source>
</evidence>
<accession>A0A4R2P3C5</accession>
<sequence>MEKRDKLIRIHHCRGAGWKTVKKLLDLDPELKHIDDMSANDLCHYLKMKREHANRFYYDLHSFALEKYIHSYNKNNIFVMTIDDAAYPSQLRNIYDPPWVLFGKGDKSLLNSSKLISVVGTRQPTQTARLSMEKLLLPLIEDGWTIVSGMALGIDGYAHHIALKFQTIAVLASGLYHPYPRKHHDLFQRMIANHLVISEYPPNIPPQKWQFPERNRIISGLSQGTIVVEAKERSGSLITADQALDQGREVFAVPGMILEPNAAGTNRLIQQGAKLVIDANDILNELNRNALI</sequence>
<name>A0A4R2P3C5_9BACL</name>
<keyword evidence="4" id="KW-1185">Reference proteome</keyword>
<evidence type="ECO:0000256" key="1">
    <source>
        <dbReference type="ARBA" id="ARBA00006525"/>
    </source>
</evidence>